<dbReference type="PROSITE" id="PS51257">
    <property type="entry name" value="PROKAR_LIPOPROTEIN"/>
    <property type="match status" value="1"/>
</dbReference>
<dbReference type="Gene3D" id="1.25.40.10">
    <property type="entry name" value="Tetratricopeptide repeat domain"/>
    <property type="match status" value="1"/>
</dbReference>
<keyword evidence="2" id="KW-1185">Reference proteome</keyword>
<dbReference type="AlphaFoldDB" id="A0A3E1NGZ5"/>
<comment type="caution">
    <text evidence="1">The sequence shown here is derived from an EMBL/GenBank/DDBJ whole genome shotgun (WGS) entry which is preliminary data.</text>
</comment>
<dbReference type="SUPFAM" id="SSF48452">
    <property type="entry name" value="TPR-like"/>
    <property type="match status" value="1"/>
</dbReference>
<name>A0A3E1NGZ5_9BACT</name>
<dbReference type="InterPro" id="IPR011990">
    <property type="entry name" value="TPR-like_helical_dom_sf"/>
</dbReference>
<dbReference type="SMART" id="SM00028">
    <property type="entry name" value="TPR"/>
    <property type="match status" value="3"/>
</dbReference>
<accession>A0A3E1NGZ5</accession>
<sequence length="575" mass="63633">MKQRYVPFIFLCIFFACNNGKTKEKQPGTTAQAIGCYSPPVTDKAWYTAGKKAPLFAGLKGIDFTITTNSQEAQTYFNQGMMLAYGFNHAEAARSFYEITRLDSTCAMGYWGFAYVLGPNYNAGMEKDNFERAYAAVVKAQALAATCTAKEKALIAALAARYAANPTADRSALDIAYAAAMKQVYIAYPDDPDVGALYAEALMDLHPWDLYDKQTKQPRPWTPELLATLTHLMTVNPQHPGAHHFYIHALEASATPEKALASARLLDTLVTGAGHLLHMPSHIYINTGDYHAGSVANIRALAADSTYTTACHAQGAYPLAYYPHNYHFLAATATLEGNWQLAWHAAKQLQQQTPVTVMHMPGWGTLQHYYTIPYYISARFGMWDTVLAVPAPPQDLVYVQAMWHYARGMAFFGKNDATRAQKELGSLETLAADTSLQHLTVWNINTTADLVQIAVKVLRAEAAARQKQLPAAIALLKEAVALEDKLNYNEPPDWFFSVRHYLGAVLVKAGKYAEAATVYRQDLQVWRKNGWALIGLYHALTGQGKHQEAQQVKLAFDQAWQYADVHITSSAGIID</sequence>
<evidence type="ECO:0000313" key="1">
    <source>
        <dbReference type="EMBL" id="RFM27220.1"/>
    </source>
</evidence>
<gene>
    <name evidence="1" type="ORF">DXN05_16875</name>
</gene>
<organism evidence="1 2">
    <name type="scientific">Deminuibacter soli</name>
    <dbReference type="NCBI Taxonomy" id="2291815"/>
    <lineage>
        <taxon>Bacteria</taxon>
        <taxon>Pseudomonadati</taxon>
        <taxon>Bacteroidota</taxon>
        <taxon>Chitinophagia</taxon>
        <taxon>Chitinophagales</taxon>
        <taxon>Chitinophagaceae</taxon>
        <taxon>Deminuibacter</taxon>
    </lineage>
</organism>
<dbReference type="EMBL" id="QTJU01000006">
    <property type="protein sequence ID" value="RFM27220.1"/>
    <property type="molecule type" value="Genomic_DNA"/>
</dbReference>
<reference evidence="1 2" key="1">
    <citation type="submission" date="2018-08" db="EMBL/GenBank/DDBJ databases">
        <title>Chitinophagaceae sp. K23C18032701, a novel bacterium isolated from forest soil.</title>
        <authorList>
            <person name="Wang C."/>
        </authorList>
    </citation>
    <scope>NUCLEOTIDE SEQUENCE [LARGE SCALE GENOMIC DNA]</scope>
    <source>
        <strain evidence="1 2">K23C18032701</strain>
    </source>
</reference>
<dbReference type="PANTHER" id="PTHR45588">
    <property type="entry name" value="TPR DOMAIN-CONTAINING PROTEIN"/>
    <property type="match status" value="1"/>
</dbReference>
<proteinExistence type="predicted"/>
<evidence type="ECO:0000313" key="2">
    <source>
        <dbReference type="Proteomes" id="UP000261284"/>
    </source>
</evidence>
<dbReference type="OrthoDB" id="9778494at2"/>
<dbReference type="PANTHER" id="PTHR45588:SF1">
    <property type="entry name" value="WW DOMAIN-CONTAINING PROTEIN"/>
    <property type="match status" value="1"/>
</dbReference>
<protein>
    <submittedName>
        <fullName evidence="1">Tetratricopeptide repeat protein</fullName>
    </submittedName>
</protein>
<dbReference type="InterPro" id="IPR019734">
    <property type="entry name" value="TPR_rpt"/>
</dbReference>
<dbReference type="Proteomes" id="UP000261284">
    <property type="component" value="Unassembled WGS sequence"/>
</dbReference>
<dbReference type="RefSeq" id="WP_116848525.1">
    <property type="nucleotide sequence ID" value="NZ_QTJU01000006.1"/>
</dbReference>